<dbReference type="EMBL" id="OX596099">
    <property type="protein sequence ID" value="CAM9667460.1"/>
    <property type="molecule type" value="Genomic_DNA"/>
</dbReference>
<gene>
    <name evidence="1" type="ORF">MRATA1EN22A_LOCUS5739</name>
</gene>
<sequence length="157" mass="16700">MVGAMAVMATSFKKTYASTPQLPGLLESVPLIPWQATVAHTFAGDSQTHTGKSGSVLWGHCSFLLGPGTHKILLCPPRVCFPSPVEILKSNPTGLQSQIPWGFSVSLLNSQVGKSVVGPRTFPTGQEPLSYNCSPVCGSSAQWLYSGANRDILQEDL</sequence>
<reference evidence="1" key="1">
    <citation type="submission" date="2023-05" db="EMBL/GenBank/DDBJ databases">
        <authorList>
            <consortium name="ELIXIR-Norway"/>
        </authorList>
    </citation>
    <scope>NUCLEOTIDE SEQUENCE</scope>
</reference>
<name>A0AC59YFZ3_RANTA</name>
<reference evidence="1" key="2">
    <citation type="submission" date="2025-03" db="EMBL/GenBank/DDBJ databases">
        <authorList>
            <consortium name="ELIXIR-Norway"/>
            <consortium name="Elixir Norway"/>
        </authorList>
    </citation>
    <scope>NUCLEOTIDE SEQUENCE</scope>
</reference>
<evidence type="ECO:0000313" key="2">
    <source>
        <dbReference type="Proteomes" id="UP001162501"/>
    </source>
</evidence>
<dbReference type="Proteomes" id="UP001162501">
    <property type="component" value="Chromosome 15"/>
</dbReference>
<evidence type="ECO:0000313" key="1">
    <source>
        <dbReference type="EMBL" id="CAM9667460.1"/>
    </source>
</evidence>
<proteinExistence type="predicted"/>
<organism evidence="1 2">
    <name type="scientific">Rangifer tarandus platyrhynchus</name>
    <name type="common">Svalbard reindeer</name>
    <dbReference type="NCBI Taxonomy" id="3082113"/>
    <lineage>
        <taxon>Eukaryota</taxon>
        <taxon>Metazoa</taxon>
        <taxon>Chordata</taxon>
        <taxon>Craniata</taxon>
        <taxon>Vertebrata</taxon>
        <taxon>Euteleostomi</taxon>
        <taxon>Mammalia</taxon>
        <taxon>Eutheria</taxon>
        <taxon>Laurasiatheria</taxon>
        <taxon>Artiodactyla</taxon>
        <taxon>Ruminantia</taxon>
        <taxon>Pecora</taxon>
        <taxon>Cervidae</taxon>
        <taxon>Odocoileinae</taxon>
        <taxon>Rangifer</taxon>
    </lineage>
</organism>
<accession>A0AC59YFZ3</accession>
<protein>
    <submittedName>
        <fullName evidence="1">Uncharacterized protein</fullName>
    </submittedName>
</protein>